<name>A0ABW4JEU0_9BACL</name>
<feature type="transmembrane region" description="Helical" evidence="8">
    <location>
        <begin position="79"/>
        <end position="101"/>
    </location>
</feature>
<dbReference type="Proteomes" id="UP001597079">
    <property type="component" value="Unassembled WGS sequence"/>
</dbReference>
<comment type="similarity">
    <text evidence="2">Belongs to the auxin efflux carrier (TC 2.A.69) family.</text>
</comment>
<evidence type="ECO:0000256" key="2">
    <source>
        <dbReference type="ARBA" id="ARBA00010145"/>
    </source>
</evidence>
<reference evidence="10" key="1">
    <citation type="journal article" date="2019" name="Int. J. Syst. Evol. Microbiol.">
        <title>The Global Catalogue of Microorganisms (GCM) 10K type strain sequencing project: providing services to taxonomists for standard genome sequencing and annotation.</title>
        <authorList>
            <consortium name="The Broad Institute Genomics Platform"/>
            <consortium name="The Broad Institute Genome Sequencing Center for Infectious Disease"/>
            <person name="Wu L."/>
            <person name="Ma J."/>
        </authorList>
    </citation>
    <scope>NUCLEOTIDE SEQUENCE [LARGE SCALE GENOMIC DNA]</scope>
    <source>
        <strain evidence="10">CGMCC 1.12286</strain>
    </source>
</reference>
<proteinExistence type="inferred from homology"/>
<feature type="transmembrane region" description="Helical" evidence="8">
    <location>
        <begin position="293"/>
        <end position="312"/>
    </location>
</feature>
<evidence type="ECO:0000256" key="3">
    <source>
        <dbReference type="ARBA" id="ARBA00022448"/>
    </source>
</evidence>
<feature type="transmembrane region" description="Helical" evidence="8">
    <location>
        <begin position="113"/>
        <end position="133"/>
    </location>
</feature>
<dbReference type="InterPro" id="IPR004776">
    <property type="entry name" value="Mem_transp_PIN-like"/>
</dbReference>
<dbReference type="RefSeq" id="WP_377942031.1">
    <property type="nucleotide sequence ID" value="NZ_JBHUCX010000018.1"/>
</dbReference>
<feature type="transmembrane region" description="Helical" evidence="8">
    <location>
        <begin position="178"/>
        <end position="197"/>
    </location>
</feature>
<feature type="transmembrane region" description="Helical" evidence="8">
    <location>
        <begin position="259"/>
        <end position="281"/>
    </location>
</feature>
<dbReference type="PANTHER" id="PTHR36838:SF1">
    <property type="entry name" value="SLR1864 PROTEIN"/>
    <property type="match status" value="1"/>
</dbReference>
<organism evidence="9 10">
    <name type="scientific">Alicyclobacillus fodiniaquatilis</name>
    <dbReference type="NCBI Taxonomy" id="1661150"/>
    <lineage>
        <taxon>Bacteria</taxon>
        <taxon>Bacillati</taxon>
        <taxon>Bacillota</taxon>
        <taxon>Bacilli</taxon>
        <taxon>Bacillales</taxon>
        <taxon>Alicyclobacillaceae</taxon>
        <taxon>Alicyclobacillus</taxon>
    </lineage>
</organism>
<evidence type="ECO:0000256" key="8">
    <source>
        <dbReference type="SAM" id="Phobius"/>
    </source>
</evidence>
<feature type="transmembrane region" description="Helical" evidence="8">
    <location>
        <begin position="139"/>
        <end position="158"/>
    </location>
</feature>
<gene>
    <name evidence="9" type="ORF">ACFSB2_05630</name>
</gene>
<feature type="transmembrane region" description="Helical" evidence="8">
    <location>
        <begin position="53"/>
        <end position="73"/>
    </location>
</feature>
<dbReference type="InterPro" id="IPR038770">
    <property type="entry name" value="Na+/solute_symporter_sf"/>
</dbReference>
<keyword evidence="3" id="KW-0813">Transport</keyword>
<protein>
    <submittedName>
        <fullName evidence="9">AEC family transporter</fullName>
    </submittedName>
</protein>
<feature type="transmembrane region" description="Helical" evidence="8">
    <location>
        <begin position="234"/>
        <end position="253"/>
    </location>
</feature>
<dbReference type="Pfam" id="PF03547">
    <property type="entry name" value="Mem_trans"/>
    <property type="match status" value="1"/>
</dbReference>
<evidence type="ECO:0000256" key="4">
    <source>
        <dbReference type="ARBA" id="ARBA00022475"/>
    </source>
</evidence>
<accession>A0ABW4JEU0</accession>
<keyword evidence="5 8" id="KW-0812">Transmembrane</keyword>
<feature type="transmembrane region" description="Helical" evidence="8">
    <location>
        <begin position="20"/>
        <end position="41"/>
    </location>
</feature>
<comment type="caution">
    <text evidence="9">The sequence shown here is derived from an EMBL/GenBank/DDBJ whole genome shotgun (WGS) entry which is preliminary data.</text>
</comment>
<dbReference type="EMBL" id="JBHUCX010000018">
    <property type="protein sequence ID" value="MFD1674193.1"/>
    <property type="molecule type" value="Genomic_DNA"/>
</dbReference>
<evidence type="ECO:0000256" key="6">
    <source>
        <dbReference type="ARBA" id="ARBA00022989"/>
    </source>
</evidence>
<evidence type="ECO:0000256" key="5">
    <source>
        <dbReference type="ARBA" id="ARBA00022692"/>
    </source>
</evidence>
<sequence length="315" mass="34014">MFRKKTGVDGWTAMGSYWSLLGSVTLPLFLICVFGAVLYQWRRVDTVSLADISLYILAPCLLITALAGAQVSGGSLLSVLWFTVIQTALCWIVAVLVGRICRLRPETRASMTLTTLFSNSNNYGLPVLLLAYGTKGFSLGATYVVGQVILVNTLGLYIASRANGSPRQAIKKIAQTPLIYAAIIGLGLYFFAVHIPAPLESTLKLAGDAYPVIVLLILGIQLRKIQLSGMRRYDIWISVGLRVLIVPLLSLLTLRMLGIHGLLASILFVESSMPAAINATVLVEKYGGDKQNVALTVAITTILSFATLPLLMRLG</sequence>
<keyword evidence="7 8" id="KW-0472">Membrane</keyword>
<evidence type="ECO:0000313" key="10">
    <source>
        <dbReference type="Proteomes" id="UP001597079"/>
    </source>
</evidence>
<evidence type="ECO:0000256" key="1">
    <source>
        <dbReference type="ARBA" id="ARBA00004651"/>
    </source>
</evidence>
<comment type="subcellular location">
    <subcellularLocation>
        <location evidence="1">Cell membrane</location>
        <topology evidence="1">Multi-pass membrane protein</topology>
    </subcellularLocation>
</comment>
<evidence type="ECO:0000256" key="7">
    <source>
        <dbReference type="ARBA" id="ARBA00023136"/>
    </source>
</evidence>
<dbReference type="Gene3D" id="1.20.1530.20">
    <property type="match status" value="2"/>
</dbReference>
<evidence type="ECO:0000313" key="9">
    <source>
        <dbReference type="EMBL" id="MFD1674193.1"/>
    </source>
</evidence>
<keyword evidence="10" id="KW-1185">Reference proteome</keyword>
<feature type="transmembrane region" description="Helical" evidence="8">
    <location>
        <begin position="203"/>
        <end position="222"/>
    </location>
</feature>
<dbReference type="PANTHER" id="PTHR36838">
    <property type="entry name" value="AUXIN EFFLUX CARRIER FAMILY PROTEIN"/>
    <property type="match status" value="1"/>
</dbReference>
<keyword evidence="6 8" id="KW-1133">Transmembrane helix</keyword>
<keyword evidence="4" id="KW-1003">Cell membrane</keyword>